<keyword evidence="6" id="KW-1185">Reference proteome</keyword>
<keyword evidence="1" id="KW-0805">Transcription regulation</keyword>
<keyword evidence="3" id="KW-0804">Transcription</keyword>
<dbReference type="InterPro" id="IPR036390">
    <property type="entry name" value="WH_DNA-bd_sf"/>
</dbReference>
<dbReference type="NCBIfam" id="NF033788">
    <property type="entry name" value="HTH_metalloreg"/>
    <property type="match status" value="1"/>
</dbReference>
<evidence type="ECO:0000313" key="5">
    <source>
        <dbReference type="EMBL" id="MFD1001979.1"/>
    </source>
</evidence>
<dbReference type="InterPro" id="IPR036388">
    <property type="entry name" value="WH-like_DNA-bd_sf"/>
</dbReference>
<evidence type="ECO:0000259" key="4">
    <source>
        <dbReference type="PROSITE" id="PS50987"/>
    </source>
</evidence>
<evidence type="ECO:0000256" key="1">
    <source>
        <dbReference type="ARBA" id="ARBA00023015"/>
    </source>
</evidence>
<dbReference type="InterPro" id="IPR011991">
    <property type="entry name" value="ArsR-like_HTH"/>
</dbReference>
<dbReference type="SUPFAM" id="SSF46785">
    <property type="entry name" value="Winged helix' DNA-binding domain"/>
    <property type="match status" value="1"/>
</dbReference>
<protein>
    <submittedName>
        <fullName evidence="5">ArsR/SmtB family transcription factor</fullName>
    </submittedName>
</protein>
<proteinExistence type="predicted"/>
<dbReference type="PANTHER" id="PTHR33154">
    <property type="entry name" value="TRANSCRIPTIONAL REGULATOR, ARSR FAMILY"/>
    <property type="match status" value="1"/>
</dbReference>
<dbReference type="RefSeq" id="WP_377582645.1">
    <property type="nucleotide sequence ID" value="NZ_JBHTKA010000008.1"/>
</dbReference>
<name>A0ABW3K8E2_9BACT</name>
<dbReference type="Pfam" id="PF01022">
    <property type="entry name" value="HTH_5"/>
    <property type="match status" value="1"/>
</dbReference>
<dbReference type="InterPro" id="IPR001845">
    <property type="entry name" value="HTH_ArsR_DNA-bd_dom"/>
</dbReference>
<reference evidence="6" key="1">
    <citation type="journal article" date="2019" name="Int. J. Syst. Evol. Microbiol.">
        <title>The Global Catalogue of Microorganisms (GCM) 10K type strain sequencing project: providing services to taxonomists for standard genome sequencing and annotation.</title>
        <authorList>
            <consortium name="The Broad Institute Genomics Platform"/>
            <consortium name="The Broad Institute Genome Sequencing Center for Infectious Disease"/>
            <person name="Wu L."/>
            <person name="Ma J."/>
        </authorList>
    </citation>
    <scope>NUCLEOTIDE SEQUENCE [LARGE SCALE GENOMIC DNA]</scope>
    <source>
        <strain evidence="6">CCUG 58938</strain>
    </source>
</reference>
<dbReference type="PANTHER" id="PTHR33154:SF33">
    <property type="entry name" value="TRANSCRIPTIONAL REPRESSOR SDPR"/>
    <property type="match status" value="1"/>
</dbReference>
<keyword evidence="2" id="KW-0238">DNA-binding</keyword>
<dbReference type="InterPro" id="IPR051081">
    <property type="entry name" value="HTH_MetalResp_TranReg"/>
</dbReference>
<comment type="caution">
    <text evidence="5">The sequence shown here is derived from an EMBL/GenBank/DDBJ whole genome shotgun (WGS) entry which is preliminary data.</text>
</comment>
<dbReference type="SMART" id="SM00418">
    <property type="entry name" value="HTH_ARSR"/>
    <property type="match status" value="1"/>
</dbReference>
<sequence>MTVQARRDVFQAIADPTRRDILSLIAHQSLNLNAIAEQFDVSRPAISQHIKILAECGLIIIREQGRERYCELQPQKLEAVSDWLKPFHKRWEYNFNKLDIVLRKMKPTKKTKK</sequence>
<dbReference type="PROSITE" id="PS50987">
    <property type="entry name" value="HTH_ARSR_2"/>
    <property type="match status" value="1"/>
</dbReference>
<gene>
    <name evidence="5" type="ORF">ACFQ21_21820</name>
</gene>
<dbReference type="CDD" id="cd00090">
    <property type="entry name" value="HTH_ARSR"/>
    <property type="match status" value="1"/>
</dbReference>
<dbReference type="EMBL" id="JBHTKA010000008">
    <property type="protein sequence ID" value="MFD1001979.1"/>
    <property type="molecule type" value="Genomic_DNA"/>
</dbReference>
<organism evidence="5 6">
    <name type="scientific">Ohtaekwangia kribbensis</name>
    <dbReference type="NCBI Taxonomy" id="688913"/>
    <lineage>
        <taxon>Bacteria</taxon>
        <taxon>Pseudomonadati</taxon>
        <taxon>Bacteroidota</taxon>
        <taxon>Cytophagia</taxon>
        <taxon>Cytophagales</taxon>
        <taxon>Fulvivirgaceae</taxon>
        <taxon>Ohtaekwangia</taxon>
    </lineage>
</organism>
<dbReference type="PRINTS" id="PR00778">
    <property type="entry name" value="HTHARSR"/>
</dbReference>
<dbReference type="Gene3D" id="1.10.10.10">
    <property type="entry name" value="Winged helix-like DNA-binding domain superfamily/Winged helix DNA-binding domain"/>
    <property type="match status" value="1"/>
</dbReference>
<evidence type="ECO:0000313" key="6">
    <source>
        <dbReference type="Proteomes" id="UP001597112"/>
    </source>
</evidence>
<dbReference type="Proteomes" id="UP001597112">
    <property type="component" value="Unassembled WGS sequence"/>
</dbReference>
<accession>A0ABW3K8E2</accession>
<evidence type="ECO:0000256" key="2">
    <source>
        <dbReference type="ARBA" id="ARBA00023125"/>
    </source>
</evidence>
<evidence type="ECO:0000256" key="3">
    <source>
        <dbReference type="ARBA" id="ARBA00023163"/>
    </source>
</evidence>
<feature type="domain" description="HTH arsR-type" evidence="4">
    <location>
        <begin position="1"/>
        <end position="92"/>
    </location>
</feature>